<name>A0ABS3PY80_9FLAO</name>
<reference evidence="1 2" key="1">
    <citation type="submission" date="2021-03" db="EMBL/GenBank/DDBJ databases">
        <title>Isolation and description of Capnocytophaga bilenii sp. nov., a novel Capnocytophaga species, isolated from a gingivitis subject.</title>
        <authorList>
            <person name="Antezack A."/>
            <person name="Monnet-Corti V."/>
            <person name="La Scola B."/>
        </authorList>
    </citation>
    <scope>NUCLEOTIDE SEQUENCE [LARGE SCALE GENOMIC DNA]</scope>
    <source>
        <strain evidence="1 2">Marseille-Q4570</strain>
    </source>
</reference>
<proteinExistence type="predicted"/>
<dbReference type="InterPro" id="IPR017030">
    <property type="entry name" value="Vir_effector_SfrC"/>
</dbReference>
<evidence type="ECO:0000313" key="2">
    <source>
        <dbReference type="Proteomes" id="UP000681610"/>
    </source>
</evidence>
<dbReference type="GO" id="GO:0005524">
    <property type="term" value="F:ATP binding"/>
    <property type="evidence" value="ECO:0007669"/>
    <property type="project" value="UniProtKB-KW"/>
</dbReference>
<keyword evidence="2" id="KW-1185">Reference proteome</keyword>
<keyword evidence="1" id="KW-0547">Nucleotide-binding</keyword>
<protein>
    <submittedName>
        <fullName evidence="1">ABC transporter ATP-binding protein</fullName>
    </submittedName>
</protein>
<dbReference type="EMBL" id="JAGDYP010000005">
    <property type="protein sequence ID" value="MBO1884296.1"/>
    <property type="molecule type" value="Genomic_DNA"/>
</dbReference>
<keyword evidence="1" id="KW-0067">ATP-binding</keyword>
<evidence type="ECO:0000313" key="1">
    <source>
        <dbReference type="EMBL" id="MBO1884296.1"/>
    </source>
</evidence>
<organism evidence="1 2">
    <name type="scientific">Capnocytophaga bilenii</name>
    <dbReference type="NCBI Taxonomy" id="2819369"/>
    <lineage>
        <taxon>Bacteria</taxon>
        <taxon>Pseudomonadati</taxon>
        <taxon>Bacteroidota</taxon>
        <taxon>Flavobacteriia</taxon>
        <taxon>Flavobacteriales</taxon>
        <taxon>Flavobacteriaceae</taxon>
        <taxon>Capnocytophaga</taxon>
    </lineage>
</organism>
<dbReference type="Pfam" id="PF10139">
    <property type="entry name" value="Virul_Fac"/>
    <property type="match status" value="1"/>
</dbReference>
<sequence>MRTNYSQEDIALIKKFIGEKETLVRQSVQWVEKNLKYEERNEVLLQLKYASNTFHKILQNIDSKPVMALFGASQVGKSYLIKNLLSTEKRAFEIQNGNEAYDFLQRINPAGGKESTGLVTRFTVQQEVKYPNFPLKVRLLSAKDILIVILDAFFLDLKKITSFISKRDLEAHIKRYELQEGSPKQEVLTEFDILEIKDYFDNHLSKHTILFEGLVETRFFQRISKLIAQFDYTQWSAIFEVLWNKNEHLTRIFNSIIEKLHCLDYATEAYLQFNTVLRDEGAILDVERIKLLDKVHKDTIVKTNTGKEVSIDLNYLSVLIMELIFSIPEALIQTKPFLENSDLLDFPGARTRLAIEEDGIANEDNQKQMLIRGKVSYLFNKYSDDYSINNLLFCNNDKQLEINELSYLLFNWIAKNIGDTQEKRTLALANAPVPPLFVIYTFFNEQLYYKDGADNNYLQDYTNLNHKWIARFNAIFEGEIVTKSRNWHTHWSNQSPYFKNMYLLRDFNYSKHTFDGFETNKEETNLRAERVDFMNALRKSFIEFDFVQKHFESPERSWDAAAKVNADGSGLIVENLAKVSNNLIKINHYIAILNQTIESLKNTLVKYVHTDDITLMRAKNMQLVNQFQMQFNRAINSDYSLFIKFIEQLSVSPIDLYNLLNEHLIIDVEEQTNESLSEASLLYNQFPELKQATTEEEAVDILKRNMWLNSKEEVEMALGNVKLSDLFTPTKTKSKTEYYTQLLLDNWYERVSQNSYDDFTQYNISKSHIDEILSHYQTIIKKRNVVEKLVKVFDNMVSEIKGIQGEEVFMAETFALLLNDIIYNFDMQFVSSEEAREIKEMYKDKTLQYFGKEPMTDEATIASLFDNSKMDVNTIAFEKYGRWLELLRISLLINSGFVSYDEAENSALKALIEKYTEYPIQKS</sequence>
<dbReference type="Proteomes" id="UP000681610">
    <property type="component" value="Unassembled WGS sequence"/>
</dbReference>
<accession>A0ABS3PY80</accession>
<gene>
    <name evidence="1" type="ORF">J4N46_07645</name>
</gene>
<dbReference type="RefSeq" id="WP_208058817.1">
    <property type="nucleotide sequence ID" value="NZ_JAGDYP010000005.1"/>
</dbReference>
<comment type="caution">
    <text evidence="1">The sequence shown here is derived from an EMBL/GenBank/DDBJ whole genome shotgun (WGS) entry which is preliminary data.</text>
</comment>